<proteinExistence type="predicted"/>
<sequence length="41" mass="4851">MQYEEILENELTLRRIELSQQGRDDELTALFAENVKQENIA</sequence>
<dbReference type="Proteomes" id="UP000295718">
    <property type="component" value="Unassembled WGS sequence"/>
</dbReference>
<dbReference type="EMBL" id="SLUO01000001">
    <property type="protein sequence ID" value="TCL60945.1"/>
    <property type="molecule type" value="Genomic_DNA"/>
</dbReference>
<keyword evidence="2" id="KW-1185">Reference proteome</keyword>
<dbReference type="STRING" id="1469948.GCA_000732725_02727"/>
<comment type="caution">
    <text evidence="1">The sequence shown here is derived from an EMBL/GenBank/DDBJ whole genome shotgun (WGS) entry which is preliminary data.</text>
</comment>
<evidence type="ECO:0000313" key="2">
    <source>
        <dbReference type="Proteomes" id="UP000295718"/>
    </source>
</evidence>
<reference evidence="1 2" key="1">
    <citation type="submission" date="2019-03" db="EMBL/GenBank/DDBJ databases">
        <title>Genomic Encyclopedia of Type Strains, Phase IV (KMG-IV): sequencing the most valuable type-strain genomes for metagenomic binning, comparative biology and taxonomic classification.</title>
        <authorList>
            <person name="Goeker M."/>
        </authorList>
    </citation>
    <scope>NUCLEOTIDE SEQUENCE [LARGE SCALE GENOMIC DNA]</scope>
    <source>
        <strain evidence="1 2">DSM 100556</strain>
    </source>
</reference>
<evidence type="ECO:0000313" key="1">
    <source>
        <dbReference type="EMBL" id="TCL60945.1"/>
    </source>
</evidence>
<dbReference type="AlphaFoldDB" id="A0A4R1R5Z1"/>
<protein>
    <submittedName>
        <fullName evidence="1">Uncharacterized protein</fullName>
    </submittedName>
</protein>
<organism evidence="1 2">
    <name type="scientific">Kineothrix alysoides</name>
    <dbReference type="NCBI Taxonomy" id="1469948"/>
    <lineage>
        <taxon>Bacteria</taxon>
        <taxon>Bacillati</taxon>
        <taxon>Bacillota</taxon>
        <taxon>Clostridia</taxon>
        <taxon>Lachnospirales</taxon>
        <taxon>Lachnospiraceae</taxon>
        <taxon>Kineothrix</taxon>
    </lineage>
</organism>
<dbReference type="RefSeq" id="WP_278245478.1">
    <property type="nucleotide sequence ID" value="NZ_JPNB01000002.1"/>
</dbReference>
<name>A0A4R1R5Z1_9FIRM</name>
<gene>
    <name evidence="1" type="ORF">EDD76_10142</name>
</gene>
<accession>A0A4R1R5Z1</accession>